<organism evidence="3 4">
    <name type="scientific">Candidatus Chazhemtobacterium aquaticus</name>
    <dbReference type="NCBI Taxonomy" id="2715735"/>
    <lineage>
        <taxon>Bacteria</taxon>
        <taxon>Candidatus Chazhemtobacteraceae</taxon>
        <taxon>Candidatus Chazhemtobacterium</taxon>
    </lineage>
</organism>
<gene>
    <name evidence="3" type="ORF">MICH65_0477</name>
</gene>
<dbReference type="Pfam" id="PF02272">
    <property type="entry name" value="DHHA1"/>
    <property type="match status" value="1"/>
</dbReference>
<dbReference type="InterPro" id="IPR051319">
    <property type="entry name" value="Oligoribo/pAp-PDE_c-di-AMP_PDE"/>
</dbReference>
<name>A0A857NH43_9BACT</name>
<feature type="domain" description="DHHA1" evidence="2">
    <location>
        <begin position="251"/>
        <end position="330"/>
    </location>
</feature>
<dbReference type="PANTHER" id="PTHR47618:SF1">
    <property type="entry name" value="BIFUNCTIONAL OLIGORIBONUCLEASE AND PAP PHOSPHATASE NRNA"/>
    <property type="match status" value="1"/>
</dbReference>
<dbReference type="Pfam" id="PF01368">
    <property type="entry name" value="DHH"/>
    <property type="match status" value="1"/>
</dbReference>
<protein>
    <submittedName>
        <fullName evidence="3">Uncharacterized protein</fullName>
    </submittedName>
</protein>
<dbReference type="InterPro" id="IPR038763">
    <property type="entry name" value="DHH_sf"/>
</dbReference>
<keyword evidence="4" id="KW-1185">Reference proteome</keyword>
<dbReference type="InterPro" id="IPR001667">
    <property type="entry name" value="DDH_dom"/>
</dbReference>
<evidence type="ECO:0000259" key="2">
    <source>
        <dbReference type="Pfam" id="PF02272"/>
    </source>
</evidence>
<dbReference type="Proteomes" id="UP000463983">
    <property type="component" value="Chromosome"/>
</dbReference>
<reference evidence="4" key="1">
    <citation type="journal article" date="2020" name="Microorganisms">
        <title>Complete Genome of a Member of a New Bacterial Lineage in the Microgenomates Group Reveals an Unusual Nucleotide Composition Disparity Between Two Strands of DNA and Limited Metabolic Potential.</title>
        <authorList>
            <person name="Kadnikov V.V."/>
            <person name="Mardanov A.V."/>
            <person name="Beletsky A.V."/>
            <person name="Karnachuk O.V."/>
            <person name="Ravin N.V."/>
        </authorList>
    </citation>
    <scope>NUCLEOTIDE SEQUENCE [LARGE SCALE GENOMIC DNA]</scope>
</reference>
<feature type="domain" description="DDH" evidence="1">
    <location>
        <begin position="27"/>
        <end position="168"/>
    </location>
</feature>
<dbReference type="PANTHER" id="PTHR47618">
    <property type="entry name" value="BIFUNCTIONAL OLIGORIBONUCLEASE AND PAP PHOSPHATASE NRNA"/>
    <property type="match status" value="1"/>
</dbReference>
<dbReference type="KEGG" id="caqa:MICH65_0477"/>
<sequence length="336" mass="36631">MLAINIFMSVPTPVLKSIIENDSFLAHAHLGPDADSIGSTLALKLGLESVGKVVHIYCEDTIPEFASFLPHIDQFAVSTLEDALKIYDADIYLSLDSAKWGLITHHTPVPELHLPLVNIDHHSDNHLDTPLAWVDSQYSSTAEMVFHLLNELEIDITPQIATCLLFGILGDTGAFQNLNTDSNSLRIAAILKDKGGDYIQCLIELTRSQEFLELKAWQPLLENLTLSSDGSFVYSTLSPEEIASLEKSPQIGLFANAIIGKINGTKFGAVLAEKQSGITKGALRSRHPDTDVTLIARLLSGGGHPGAAGFRLLKPLKEAKQDFLNAVEYLQKQGKI</sequence>
<dbReference type="RefSeq" id="WP_161931839.1">
    <property type="nucleotide sequence ID" value="NZ_CP047901.1"/>
</dbReference>
<dbReference type="EMBL" id="CP047901">
    <property type="protein sequence ID" value="QHO63458.1"/>
    <property type="molecule type" value="Genomic_DNA"/>
</dbReference>
<dbReference type="GO" id="GO:0003676">
    <property type="term" value="F:nucleic acid binding"/>
    <property type="evidence" value="ECO:0007669"/>
    <property type="project" value="InterPro"/>
</dbReference>
<dbReference type="Gene3D" id="3.10.310.30">
    <property type="match status" value="1"/>
</dbReference>
<dbReference type="InterPro" id="IPR003156">
    <property type="entry name" value="DHHA1_dom"/>
</dbReference>
<accession>A0A857NH43</accession>
<evidence type="ECO:0000259" key="1">
    <source>
        <dbReference type="Pfam" id="PF01368"/>
    </source>
</evidence>
<evidence type="ECO:0000313" key="4">
    <source>
        <dbReference type="Proteomes" id="UP000463983"/>
    </source>
</evidence>
<dbReference type="AlphaFoldDB" id="A0A857NH43"/>
<dbReference type="SUPFAM" id="SSF64182">
    <property type="entry name" value="DHH phosphoesterases"/>
    <property type="match status" value="1"/>
</dbReference>
<evidence type="ECO:0000313" key="3">
    <source>
        <dbReference type="EMBL" id="QHO63458.1"/>
    </source>
</evidence>
<dbReference type="Gene3D" id="3.90.1640.10">
    <property type="entry name" value="inorganic pyrophosphatase (n-terminal core)"/>
    <property type="match status" value="1"/>
</dbReference>
<proteinExistence type="predicted"/>